<accession>A0A839V7N3</accession>
<sequence length="260" mass="27007">MRLISLAPPSPARSLGLLILCACVISLVTFGLRSIFGLFTDSVSAAHGWSREVFALAIALQNLFWGIGQPFAGALVDRFGPARVLAAGGVLYALGVAAMAFSTTPLELHLSAGVLVGLGMGGASYITVLGALGRLVPEPRRSWALGVATAAGSLGQFVFAPLGQGFIDAYGWQQAALILAGITGLVPLLALGLRGRPSLTAALTREPPLQLGETLWAALAHRSYGLLLFGFCVCGFQLAFITVHLPPYLNDLDVAPTAAR</sequence>
<evidence type="ECO:0000313" key="7">
    <source>
        <dbReference type="Proteomes" id="UP000547614"/>
    </source>
</evidence>
<feature type="transmembrane region" description="Helical" evidence="4">
    <location>
        <begin position="175"/>
        <end position="193"/>
    </location>
</feature>
<feature type="domain" description="Major facilitator superfamily (MFS) profile" evidence="5">
    <location>
        <begin position="17"/>
        <end position="260"/>
    </location>
</feature>
<keyword evidence="7" id="KW-1185">Reference proteome</keyword>
<dbReference type="GO" id="GO:0022857">
    <property type="term" value="F:transmembrane transporter activity"/>
    <property type="evidence" value="ECO:0007669"/>
    <property type="project" value="InterPro"/>
</dbReference>
<evidence type="ECO:0000313" key="6">
    <source>
        <dbReference type="EMBL" id="MBB3189990.1"/>
    </source>
</evidence>
<feature type="transmembrane region" description="Helical" evidence="4">
    <location>
        <begin position="12"/>
        <end position="33"/>
    </location>
</feature>
<dbReference type="EMBL" id="JACHXP010000004">
    <property type="protein sequence ID" value="MBB3189990.1"/>
    <property type="molecule type" value="Genomic_DNA"/>
</dbReference>
<reference evidence="6 7" key="1">
    <citation type="submission" date="2020-08" db="EMBL/GenBank/DDBJ databases">
        <title>Genomic Encyclopedia of Type Strains, Phase III (KMG-III): the genomes of soil and plant-associated and newly described type strains.</title>
        <authorList>
            <person name="Whitman W."/>
        </authorList>
    </citation>
    <scope>NUCLEOTIDE SEQUENCE [LARGE SCALE GENOMIC DNA]</scope>
    <source>
        <strain evidence="6 7">CECT 7282</strain>
    </source>
</reference>
<evidence type="ECO:0000256" key="1">
    <source>
        <dbReference type="ARBA" id="ARBA00022692"/>
    </source>
</evidence>
<dbReference type="PANTHER" id="PTHR11360">
    <property type="entry name" value="MONOCARBOXYLATE TRANSPORTER"/>
    <property type="match status" value="1"/>
</dbReference>
<feature type="transmembrane region" description="Helical" evidence="4">
    <location>
        <begin position="84"/>
        <end position="102"/>
    </location>
</feature>
<dbReference type="Pfam" id="PF07690">
    <property type="entry name" value="MFS_1"/>
    <property type="match status" value="1"/>
</dbReference>
<gene>
    <name evidence="6" type="ORF">FHR94_001214</name>
</gene>
<dbReference type="InterPro" id="IPR036259">
    <property type="entry name" value="MFS_trans_sf"/>
</dbReference>
<evidence type="ECO:0000256" key="2">
    <source>
        <dbReference type="ARBA" id="ARBA00022989"/>
    </source>
</evidence>
<feature type="transmembrane region" description="Helical" evidence="4">
    <location>
        <begin position="53"/>
        <end position="72"/>
    </location>
</feature>
<dbReference type="Gene3D" id="1.20.1250.20">
    <property type="entry name" value="MFS general substrate transporter like domains"/>
    <property type="match status" value="1"/>
</dbReference>
<keyword evidence="2 4" id="KW-1133">Transmembrane helix</keyword>
<proteinExistence type="predicted"/>
<feature type="transmembrane region" description="Helical" evidence="4">
    <location>
        <begin position="143"/>
        <end position="163"/>
    </location>
</feature>
<feature type="transmembrane region" description="Helical" evidence="4">
    <location>
        <begin position="108"/>
        <end position="131"/>
    </location>
</feature>
<dbReference type="InterPro" id="IPR020846">
    <property type="entry name" value="MFS_dom"/>
</dbReference>
<protein>
    <submittedName>
        <fullName evidence="6">MFS family permease</fullName>
    </submittedName>
</protein>
<dbReference type="PROSITE" id="PS50850">
    <property type="entry name" value="MFS"/>
    <property type="match status" value="1"/>
</dbReference>
<dbReference type="SUPFAM" id="SSF103473">
    <property type="entry name" value="MFS general substrate transporter"/>
    <property type="match status" value="1"/>
</dbReference>
<feature type="transmembrane region" description="Helical" evidence="4">
    <location>
        <begin position="224"/>
        <end position="245"/>
    </location>
</feature>
<keyword evidence="1 4" id="KW-0812">Transmembrane</keyword>
<dbReference type="AlphaFoldDB" id="A0A839V7N3"/>
<keyword evidence="3 4" id="KW-0472">Membrane</keyword>
<dbReference type="PANTHER" id="PTHR11360:SF284">
    <property type="entry name" value="EG:103B4.3 PROTEIN-RELATED"/>
    <property type="match status" value="1"/>
</dbReference>
<organism evidence="6 7">
    <name type="scientific">Halomonas cerina</name>
    <dbReference type="NCBI Taxonomy" id="447424"/>
    <lineage>
        <taxon>Bacteria</taxon>
        <taxon>Pseudomonadati</taxon>
        <taxon>Pseudomonadota</taxon>
        <taxon>Gammaproteobacteria</taxon>
        <taxon>Oceanospirillales</taxon>
        <taxon>Halomonadaceae</taxon>
        <taxon>Halomonas</taxon>
    </lineage>
</organism>
<dbReference type="RefSeq" id="WP_183324731.1">
    <property type="nucleotide sequence ID" value="NZ_JACHXP010000004.1"/>
</dbReference>
<evidence type="ECO:0000259" key="5">
    <source>
        <dbReference type="PROSITE" id="PS50850"/>
    </source>
</evidence>
<name>A0A839V7N3_9GAMM</name>
<dbReference type="InterPro" id="IPR011701">
    <property type="entry name" value="MFS"/>
</dbReference>
<evidence type="ECO:0000256" key="3">
    <source>
        <dbReference type="ARBA" id="ARBA00023136"/>
    </source>
</evidence>
<dbReference type="InterPro" id="IPR050327">
    <property type="entry name" value="Proton-linked_MCT"/>
</dbReference>
<evidence type="ECO:0000256" key="4">
    <source>
        <dbReference type="SAM" id="Phobius"/>
    </source>
</evidence>
<dbReference type="Proteomes" id="UP000547614">
    <property type="component" value="Unassembled WGS sequence"/>
</dbReference>
<comment type="caution">
    <text evidence="6">The sequence shown here is derived from an EMBL/GenBank/DDBJ whole genome shotgun (WGS) entry which is preliminary data.</text>
</comment>